<reference evidence="5 6" key="1">
    <citation type="submission" date="2024-03" db="EMBL/GenBank/DDBJ databases">
        <title>The Acrasis kona genome and developmental transcriptomes reveal deep origins of eukaryotic multicellular pathways.</title>
        <authorList>
            <person name="Sheikh S."/>
            <person name="Fu C.-J."/>
            <person name="Brown M.W."/>
            <person name="Baldauf S.L."/>
        </authorList>
    </citation>
    <scope>NUCLEOTIDE SEQUENCE [LARGE SCALE GENOMIC DNA]</scope>
    <source>
        <strain evidence="5 6">ATCC MYA-3509</strain>
    </source>
</reference>
<evidence type="ECO:0000313" key="6">
    <source>
        <dbReference type="Proteomes" id="UP001431209"/>
    </source>
</evidence>
<feature type="domain" description="SWIM-type" evidence="4">
    <location>
        <begin position="88"/>
        <end position="120"/>
    </location>
</feature>
<feature type="compositionally biased region" description="Basic and acidic residues" evidence="2">
    <location>
        <begin position="27"/>
        <end position="36"/>
    </location>
</feature>
<dbReference type="AlphaFoldDB" id="A0AAW2ZFV5"/>
<keyword evidence="1" id="KW-0863">Zinc-finger</keyword>
<dbReference type="Gene3D" id="3.30.40.10">
    <property type="entry name" value="Zinc/RING finger domain, C3HC4 (zinc finger)"/>
    <property type="match status" value="1"/>
</dbReference>
<comment type="caution">
    <text evidence="5">The sequence shown here is derived from an EMBL/GenBank/DDBJ whole genome shotgun (WGS) entry which is preliminary data.</text>
</comment>
<keyword evidence="1" id="KW-0862">Zinc</keyword>
<dbReference type="GO" id="GO:0061630">
    <property type="term" value="F:ubiquitin protein ligase activity"/>
    <property type="evidence" value="ECO:0007669"/>
    <property type="project" value="InterPro"/>
</dbReference>
<evidence type="ECO:0000313" key="5">
    <source>
        <dbReference type="EMBL" id="KAL0488651.1"/>
    </source>
</evidence>
<dbReference type="SUPFAM" id="SSF57850">
    <property type="entry name" value="RING/U-box"/>
    <property type="match status" value="1"/>
</dbReference>
<evidence type="ECO:0000256" key="2">
    <source>
        <dbReference type="SAM" id="MobiDB-lite"/>
    </source>
</evidence>
<protein>
    <submittedName>
        <fullName evidence="5">Uncharacterized protein</fullName>
    </submittedName>
</protein>
<evidence type="ECO:0000259" key="3">
    <source>
        <dbReference type="PROSITE" id="PS50089"/>
    </source>
</evidence>
<accession>A0AAW2ZFV5</accession>
<feature type="domain" description="RING-type" evidence="3">
    <location>
        <begin position="188"/>
        <end position="237"/>
    </location>
</feature>
<dbReference type="PANTHER" id="PTHR21540:SF0">
    <property type="entry name" value="PHD FAMILY PROTEIN"/>
    <property type="match status" value="1"/>
</dbReference>
<name>A0AAW2ZFV5_9EUKA</name>
<dbReference type="InterPro" id="IPR001841">
    <property type="entry name" value="Znf_RING"/>
</dbReference>
<keyword evidence="1" id="KW-0479">Metal-binding</keyword>
<dbReference type="InterPro" id="IPR039903">
    <property type="entry name" value="Zswim2"/>
</dbReference>
<evidence type="ECO:0000256" key="1">
    <source>
        <dbReference type="PROSITE-ProRule" id="PRU00175"/>
    </source>
</evidence>
<keyword evidence="6" id="KW-1185">Reference proteome</keyword>
<dbReference type="Proteomes" id="UP001431209">
    <property type="component" value="Unassembled WGS sequence"/>
</dbReference>
<dbReference type="CDD" id="cd16494">
    <property type="entry name" value="RING-CH-C4HC3_ZSWM2"/>
    <property type="match status" value="1"/>
</dbReference>
<dbReference type="InterPro" id="IPR007527">
    <property type="entry name" value="Znf_SWIM"/>
</dbReference>
<dbReference type="PROSITE" id="PS50966">
    <property type="entry name" value="ZF_SWIM"/>
    <property type="match status" value="1"/>
</dbReference>
<dbReference type="PROSITE" id="PS50089">
    <property type="entry name" value="ZF_RING_2"/>
    <property type="match status" value="1"/>
</dbReference>
<dbReference type="EMBL" id="JAOPGA020001459">
    <property type="protein sequence ID" value="KAL0488651.1"/>
    <property type="molecule type" value="Genomic_DNA"/>
</dbReference>
<dbReference type="InterPro" id="IPR013083">
    <property type="entry name" value="Znf_RING/FYVE/PHD"/>
</dbReference>
<sequence length="296" mass="34157">MIGPSTRSHKKRLHEEHGYVDLTQDEESSRKKAKIVPEKRKGRTLSMTQNVRDRLERAKGQRMFMVSRQMKDPREMTFAILGSVGNIYTVIINKTPHCTCPDNEKGNLCKHIIFVYLKVLRVNEGNRIVCQKHLLDSELDEIIQNAPKDPSESCIASLAVRNRYKQLEDGELVEGDEGKRYPLDKEDCPICYEPMTDKEEIVWCKHSCGNNMHKTCFDMWAKSKQSNGESVTCVFCRAEWPSAASSNPKGGKYVNMAALQPGISKVRDTSTYNDYYYSRRHYYEDDDEDDESDEDY</sequence>
<organism evidence="5 6">
    <name type="scientific">Acrasis kona</name>
    <dbReference type="NCBI Taxonomy" id="1008807"/>
    <lineage>
        <taxon>Eukaryota</taxon>
        <taxon>Discoba</taxon>
        <taxon>Heterolobosea</taxon>
        <taxon>Tetramitia</taxon>
        <taxon>Eutetramitia</taxon>
        <taxon>Acrasidae</taxon>
        <taxon>Acrasis</taxon>
    </lineage>
</organism>
<evidence type="ECO:0000259" key="4">
    <source>
        <dbReference type="PROSITE" id="PS50966"/>
    </source>
</evidence>
<dbReference type="GO" id="GO:0008270">
    <property type="term" value="F:zinc ion binding"/>
    <property type="evidence" value="ECO:0007669"/>
    <property type="project" value="UniProtKB-KW"/>
</dbReference>
<feature type="region of interest" description="Disordered" evidence="2">
    <location>
        <begin position="1"/>
        <end position="36"/>
    </location>
</feature>
<dbReference type="Pfam" id="PF04434">
    <property type="entry name" value="SWIM"/>
    <property type="match status" value="1"/>
</dbReference>
<gene>
    <name evidence="5" type="ORF">AKO1_015708</name>
</gene>
<proteinExistence type="predicted"/>
<dbReference type="Pfam" id="PF13639">
    <property type="entry name" value="zf-RING_2"/>
    <property type="match status" value="1"/>
</dbReference>
<dbReference type="PANTHER" id="PTHR21540">
    <property type="entry name" value="RING FINGER AND SWIM DOMAIN-CONTAINING PROTEIN 2"/>
    <property type="match status" value="1"/>
</dbReference>